<feature type="transmembrane region" description="Helical" evidence="1">
    <location>
        <begin position="96"/>
        <end position="116"/>
    </location>
</feature>
<evidence type="ECO:0000256" key="1">
    <source>
        <dbReference type="SAM" id="Phobius"/>
    </source>
</evidence>
<keyword evidence="1" id="KW-0472">Membrane</keyword>
<dbReference type="GeneID" id="70220390"/>
<organism evidence="2 3">
    <name type="scientific">Fusarium redolens</name>
    <dbReference type="NCBI Taxonomy" id="48865"/>
    <lineage>
        <taxon>Eukaryota</taxon>
        <taxon>Fungi</taxon>
        <taxon>Dikarya</taxon>
        <taxon>Ascomycota</taxon>
        <taxon>Pezizomycotina</taxon>
        <taxon>Sordariomycetes</taxon>
        <taxon>Hypocreomycetidae</taxon>
        <taxon>Hypocreales</taxon>
        <taxon>Nectriaceae</taxon>
        <taxon>Fusarium</taxon>
        <taxon>Fusarium redolens species complex</taxon>
    </lineage>
</organism>
<comment type="caution">
    <text evidence="2">The sequence shown here is derived from an EMBL/GenBank/DDBJ whole genome shotgun (WGS) entry which is preliminary data.</text>
</comment>
<keyword evidence="1" id="KW-1133">Transmembrane helix</keyword>
<dbReference type="AlphaFoldDB" id="A0A9P9GSL9"/>
<protein>
    <recommendedName>
        <fullName evidence="4">Transmembrane protein</fullName>
    </recommendedName>
</protein>
<accession>A0A9P9GSL9</accession>
<evidence type="ECO:0000313" key="2">
    <source>
        <dbReference type="EMBL" id="KAH7243669.1"/>
    </source>
</evidence>
<keyword evidence="3" id="KW-1185">Reference proteome</keyword>
<gene>
    <name evidence="2" type="ORF">BKA55DRAFT_541913</name>
</gene>
<reference evidence="2" key="1">
    <citation type="journal article" date="2021" name="Nat. Commun.">
        <title>Genetic determinants of endophytism in the Arabidopsis root mycobiome.</title>
        <authorList>
            <person name="Mesny F."/>
            <person name="Miyauchi S."/>
            <person name="Thiergart T."/>
            <person name="Pickel B."/>
            <person name="Atanasova L."/>
            <person name="Karlsson M."/>
            <person name="Huettel B."/>
            <person name="Barry K.W."/>
            <person name="Haridas S."/>
            <person name="Chen C."/>
            <person name="Bauer D."/>
            <person name="Andreopoulos W."/>
            <person name="Pangilinan J."/>
            <person name="LaButti K."/>
            <person name="Riley R."/>
            <person name="Lipzen A."/>
            <person name="Clum A."/>
            <person name="Drula E."/>
            <person name="Henrissat B."/>
            <person name="Kohler A."/>
            <person name="Grigoriev I.V."/>
            <person name="Martin F.M."/>
            <person name="Hacquard S."/>
        </authorList>
    </citation>
    <scope>NUCLEOTIDE SEQUENCE</scope>
    <source>
        <strain evidence="2">MPI-CAGE-AT-0023</strain>
    </source>
</reference>
<dbReference type="EMBL" id="JAGMUX010000012">
    <property type="protein sequence ID" value="KAH7243669.1"/>
    <property type="molecule type" value="Genomic_DNA"/>
</dbReference>
<dbReference type="RefSeq" id="XP_046047162.1">
    <property type="nucleotide sequence ID" value="XM_046190436.1"/>
</dbReference>
<name>A0A9P9GSL9_FUSRE</name>
<dbReference type="Proteomes" id="UP000720189">
    <property type="component" value="Unassembled WGS sequence"/>
</dbReference>
<evidence type="ECO:0000313" key="3">
    <source>
        <dbReference type="Proteomes" id="UP000720189"/>
    </source>
</evidence>
<feature type="transmembrane region" description="Helical" evidence="1">
    <location>
        <begin position="128"/>
        <end position="150"/>
    </location>
</feature>
<keyword evidence="1" id="KW-0812">Transmembrane</keyword>
<feature type="transmembrane region" description="Helical" evidence="1">
    <location>
        <begin position="35"/>
        <end position="62"/>
    </location>
</feature>
<sequence length="216" mass="23654">MSSPSTFTTITSPAAPTFDASTQHYHSNPSHSDKMAIIGLTIGMAVLFLLFIGPCCCLQWLAHRQQKKEQRREVQERARRAARLNVVGGRSNKREILVLSLLFGNGFLILPTAAMTNTIHRRMSDSSVVIAIAVSCTAIAVIFLAAALFCNWRSRPKSPSGTHGREHDDSDVNSEIELDAMPDGALNHPLVRGSNGAGHVYPVFESTRERHAHAQN</sequence>
<dbReference type="OrthoDB" id="5101068at2759"/>
<evidence type="ECO:0008006" key="4">
    <source>
        <dbReference type="Google" id="ProtNLM"/>
    </source>
</evidence>
<proteinExistence type="predicted"/>